<evidence type="ECO:0000313" key="3">
    <source>
        <dbReference type="Proteomes" id="UP001059041"/>
    </source>
</evidence>
<comment type="caution">
    <text evidence="2">The sequence shown here is derived from an EMBL/GenBank/DDBJ whole genome shotgun (WGS) entry which is preliminary data.</text>
</comment>
<dbReference type="GO" id="GO:0005737">
    <property type="term" value="C:cytoplasm"/>
    <property type="evidence" value="ECO:0007669"/>
    <property type="project" value="TreeGrafter"/>
</dbReference>
<dbReference type="InterPro" id="IPR007724">
    <property type="entry name" value="Poly_GlycHdrlase"/>
</dbReference>
<dbReference type="Proteomes" id="UP001059041">
    <property type="component" value="Linkage Group LG18"/>
</dbReference>
<evidence type="ECO:0000313" key="2">
    <source>
        <dbReference type="EMBL" id="KAI7796603.1"/>
    </source>
</evidence>
<accession>A0A9W7TDL0</accession>
<gene>
    <name evidence="2" type="ORF">IRJ41_002300</name>
</gene>
<dbReference type="Pfam" id="PF05028">
    <property type="entry name" value="PARG_cat_C"/>
    <property type="match status" value="1"/>
</dbReference>
<dbReference type="PANTHER" id="PTHR12837:SF15">
    <property type="entry name" value="POLY(ADP-RIBOSE) GLYCOHYDROLASE"/>
    <property type="match status" value="1"/>
</dbReference>
<reference evidence="2" key="1">
    <citation type="submission" date="2021-02" db="EMBL/GenBank/DDBJ databases">
        <title>Comparative genomics reveals that relaxation of natural selection precedes convergent phenotypic evolution of cavefish.</title>
        <authorList>
            <person name="Peng Z."/>
        </authorList>
    </citation>
    <scope>NUCLEOTIDE SEQUENCE</scope>
    <source>
        <tissue evidence="2">Muscle</tissue>
    </source>
</reference>
<dbReference type="GO" id="GO:0009225">
    <property type="term" value="P:nucleotide-sugar metabolic process"/>
    <property type="evidence" value="ECO:0007669"/>
    <property type="project" value="TreeGrafter"/>
</dbReference>
<dbReference type="GO" id="GO:1990966">
    <property type="term" value="P:ATP generation from poly-ADP-D-ribose"/>
    <property type="evidence" value="ECO:0007669"/>
    <property type="project" value="TreeGrafter"/>
</dbReference>
<feature type="domain" description="PARG catalytic Macro" evidence="1">
    <location>
        <begin position="139"/>
        <end position="227"/>
    </location>
</feature>
<dbReference type="GO" id="GO:0005634">
    <property type="term" value="C:nucleus"/>
    <property type="evidence" value="ECO:0007669"/>
    <property type="project" value="TreeGrafter"/>
</dbReference>
<evidence type="ECO:0000259" key="1">
    <source>
        <dbReference type="Pfam" id="PF05028"/>
    </source>
</evidence>
<dbReference type="EMBL" id="JAFHDT010000018">
    <property type="protein sequence ID" value="KAI7796603.1"/>
    <property type="molecule type" value="Genomic_DNA"/>
</dbReference>
<organism evidence="2 3">
    <name type="scientific">Triplophysa rosa</name>
    <name type="common">Cave loach</name>
    <dbReference type="NCBI Taxonomy" id="992332"/>
    <lineage>
        <taxon>Eukaryota</taxon>
        <taxon>Metazoa</taxon>
        <taxon>Chordata</taxon>
        <taxon>Craniata</taxon>
        <taxon>Vertebrata</taxon>
        <taxon>Euteleostomi</taxon>
        <taxon>Actinopterygii</taxon>
        <taxon>Neopterygii</taxon>
        <taxon>Teleostei</taxon>
        <taxon>Ostariophysi</taxon>
        <taxon>Cypriniformes</taxon>
        <taxon>Nemacheilidae</taxon>
        <taxon>Triplophysa</taxon>
    </lineage>
</organism>
<dbReference type="GO" id="GO:0006282">
    <property type="term" value="P:regulation of DNA repair"/>
    <property type="evidence" value="ECO:0007669"/>
    <property type="project" value="InterPro"/>
</dbReference>
<name>A0A9W7TDL0_TRIRA</name>
<dbReference type="AlphaFoldDB" id="A0A9W7TDL0"/>
<dbReference type="GO" id="GO:0005975">
    <property type="term" value="P:carbohydrate metabolic process"/>
    <property type="evidence" value="ECO:0007669"/>
    <property type="project" value="InterPro"/>
</dbReference>
<dbReference type="GO" id="GO:0004649">
    <property type="term" value="F:poly(ADP-ribose) glycohydrolase activity"/>
    <property type="evidence" value="ECO:0007669"/>
    <property type="project" value="InterPro"/>
</dbReference>
<protein>
    <submittedName>
        <fullName evidence="2">PolyADP-ribose glycohydrolase-like</fullName>
    </submittedName>
</protein>
<sequence>MGQRFLEISHDNSSTQVLTGRSVSSDVTRLGVPLDELQRAPACSSPLPCLKPTNTHTVMIRTLESRWVLINQALRRSFRSCEDLKDAILKYNAAQAKCWDFTALDLYCKEEIRFLINPELIAARLFTEALDDNESLIITEIVAIDALHYRNFLQQFHPDNMKRELNKAYCGFAHPEMNTKHLSAVATGNWGCGAFGGDTRLKAVLQMMAAAEARRDLIYFTFVDTELLRDVHNIHTLITRKHITVGSVFGVLQKYYECVCSTASSTKAQESLYCFLSENL</sequence>
<dbReference type="InterPro" id="IPR046372">
    <property type="entry name" value="PARG_cat_C"/>
</dbReference>
<keyword evidence="3" id="KW-1185">Reference proteome</keyword>
<proteinExistence type="predicted"/>
<dbReference type="PANTHER" id="PTHR12837">
    <property type="entry name" value="POLY ADP-RIBOSE GLYCOHYDROLASE"/>
    <property type="match status" value="1"/>
</dbReference>